<gene>
    <name evidence="2" type="ORF">CL1_1295</name>
</gene>
<dbReference type="Pfam" id="PF01381">
    <property type="entry name" value="HTH_3"/>
    <property type="match status" value="1"/>
</dbReference>
<dbReference type="SUPFAM" id="SSF53639">
    <property type="entry name" value="AraD/HMP-PK domain-like"/>
    <property type="match status" value="1"/>
</dbReference>
<dbReference type="HOGENOM" id="CLU_054903_0_0_2"/>
<evidence type="ECO:0000313" key="2">
    <source>
        <dbReference type="EMBL" id="AFL95494.1"/>
    </source>
</evidence>
<dbReference type="KEGG" id="thm:CL1_1295"/>
<dbReference type="AlphaFoldDB" id="I3ZUW0"/>
<dbReference type="InterPro" id="IPR019293">
    <property type="entry name" value="ThiN"/>
</dbReference>
<dbReference type="InterPro" id="IPR036409">
    <property type="entry name" value="Aldolase_II/adducin_N_sf"/>
</dbReference>
<accession>I3ZUW0</accession>
<dbReference type="Pfam" id="PF10120">
    <property type="entry name" value="ThiN"/>
    <property type="match status" value="1"/>
</dbReference>
<protein>
    <recommendedName>
        <fullName evidence="1">HTH cro/C1-type domain-containing protein</fullName>
    </recommendedName>
</protein>
<dbReference type="InterPro" id="IPR001387">
    <property type="entry name" value="Cro/C1-type_HTH"/>
</dbReference>
<dbReference type="Proteomes" id="UP000006064">
    <property type="component" value="Chromosome"/>
</dbReference>
<dbReference type="Gene3D" id="1.10.260.40">
    <property type="entry name" value="lambda repressor-like DNA-binding domains"/>
    <property type="match status" value="1"/>
</dbReference>
<evidence type="ECO:0000313" key="3">
    <source>
        <dbReference type="Proteomes" id="UP000006064"/>
    </source>
</evidence>
<dbReference type="Gene3D" id="3.40.225.10">
    <property type="entry name" value="Class II aldolase/adducin N-terminal domain"/>
    <property type="match status" value="1"/>
</dbReference>
<dbReference type="PROSITE" id="PS50943">
    <property type="entry name" value="HTH_CROC1"/>
    <property type="match status" value="1"/>
</dbReference>
<sequence length="298" mass="32494">MRTPSVYVAEELMPYLRARIAEGLYRAGMRQSVIGEYLGITQAMVSKYLAGKYKRPPAEVAEKLDEIAGEAIRLILFGGKKEEAIALVSRRIFELFQTGFLCRFYSAYSGVSEETCRSMFSVQGNRAEVIEVLNLALGELAKMRGFPSLIPEVRSNLAYALPSPRGPEDVAAVPGRITAAKGRVFYLPPEFGASHFTAGILVELASIRPEIRSVLNIRHGGDVETALGRAGFKVCRVRTGGLEENEAVRVIAGALGERPCDAVIDEGGPGVEPLVYIFGESPMEVVEKVRRLIGALEE</sequence>
<dbReference type="GeneID" id="13037688"/>
<reference evidence="2 3" key="1">
    <citation type="journal article" date="2012" name="J. Bacteriol.">
        <title>Complete Genome Sequence of the Hyperthermophilic Archaeon Thermococcus sp. Strain CL1, Isolated from a Paralvinella sp. Polychaete Worm Collected from a Hydrothermal Vent.</title>
        <authorList>
            <person name="Jung J.H."/>
            <person name="Holden J.F."/>
            <person name="Seo D.H."/>
            <person name="Park K.H."/>
            <person name="Shin H."/>
            <person name="Ryu S."/>
            <person name="Lee J.H."/>
            <person name="Park C.S."/>
        </authorList>
    </citation>
    <scope>NUCLEOTIDE SEQUENCE [LARGE SCALE GENOMIC DNA]</scope>
    <source>
        <strain evidence="3">DSM 27260 / KACC 17922 / CL1</strain>
    </source>
</reference>
<dbReference type="SUPFAM" id="SSF47413">
    <property type="entry name" value="lambda repressor-like DNA-binding domains"/>
    <property type="match status" value="1"/>
</dbReference>
<dbReference type="STRING" id="163003.CL1_1295"/>
<dbReference type="EMBL" id="CP003651">
    <property type="protein sequence ID" value="AFL95494.1"/>
    <property type="molecule type" value="Genomic_DNA"/>
</dbReference>
<keyword evidence="3" id="KW-1185">Reference proteome</keyword>
<dbReference type="RefSeq" id="WP_014789127.1">
    <property type="nucleotide sequence ID" value="NC_018015.1"/>
</dbReference>
<proteinExistence type="predicted"/>
<dbReference type="OrthoDB" id="26806at2157"/>
<dbReference type="PANTHER" id="PTHR40730:SF4">
    <property type="entry name" value="TRANSCRIPTIONAL REGULATOR"/>
    <property type="match status" value="1"/>
</dbReference>
<feature type="domain" description="HTH cro/C1-type" evidence="1">
    <location>
        <begin position="26"/>
        <end position="75"/>
    </location>
</feature>
<dbReference type="CDD" id="cd00093">
    <property type="entry name" value="HTH_XRE"/>
    <property type="match status" value="1"/>
</dbReference>
<dbReference type="InterPro" id="IPR010982">
    <property type="entry name" value="Lambda_DNA-bd_dom_sf"/>
</dbReference>
<organism evidence="2 3">
    <name type="scientific">Thermococcus cleftensis (strain DSM 27260 / KACC 17922 / CL1)</name>
    <dbReference type="NCBI Taxonomy" id="163003"/>
    <lineage>
        <taxon>Archaea</taxon>
        <taxon>Methanobacteriati</taxon>
        <taxon>Methanobacteriota</taxon>
        <taxon>Thermococci</taxon>
        <taxon>Thermococcales</taxon>
        <taxon>Thermococcaceae</taxon>
        <taxon>Thermococcus</taxon>
    </lineage>
</organism>
<dbReference type="GO" id="GO:0003677">
    <property type="term" value="F:DNA binding"/>
    <property type="evidence" value="ECO:0007669"/>
    <property type="project" value="InterPro"/>
</dbReference>
<dbReference type="PANTHER" id="PTHR40730">
    <property type="entry name" value="TRANSCRIPTIONAL REGULATOR PROTEIN-LIKE PROTEIN"/>
    <property type="match status" value="1"/>
</dbReference>
<dbReference type="SMART" id="SM00530">
    <property type="entry name" value="HTH_XRE"/>
    <property type="match status" value="1"/>
</dbReference>
<evidence type="ECO:0000259" key="1">
    <source>
        <dbReference type="PROSITE" id="PS50943"/>
    </source>
</evidence>
<name>I3ZUW0_THECF</name>